<dbReference type="InterPro" id="IPR036890">
    <property type="entry name" value="HATPase_C_sf"/>
</dbReference>
<dbReference type="Proteomes" id="UP000199220">
    <property type="component" value="Unassembled WGS sequence"/>
</dbReference>
<name>A0A1H5L7E2_9MICO</name>
<keyword evidence="10" id="KW-1133">Transmembrane helix</keyword>
<dbReference type="EMBL" id="FNTX01000002">
    <property type="protein sequence ID" value="SEE72996.1"/>
    <property type="molecule type" value="Genomic_DNA"/>
</dbReference>
<feature type="transmembrane region" description="Helical" evidence="10">
    <location>
        <begin position="78"/>
        <end position="104"/>
    </location>
</feature>
<comment type="catalytic activity">
    <reaction evidence="1">
        <text>ATP + protein L-histidine = ADP + protein N-phospho-L-histidine.</text>
        <dbReference type="EC" id="2.7.13.3"/>
    </reaction>
</comment>
<evidence type="ECO:0000259" key="13">
    <source>
        <dbReference type="Pfam" id="PF23539"/>
    </source>
</evidence>
<evidence type="ECO:0000256" key="2">
    <source>
        <dbReference type="ARBA" id="ARBA00012438"/>
    </source>
</evidence>
<keyword evidence="5" id="KW-0547">Nucleotide-binding</keyword>
<dbReference type="InterPro" id="IPR003594">
    <property type="entry name" value="HATPase_dom"/>
</dbReference>
<evidence type="ECO:0000259" key="12">
    <source>
        <dbReference type="Pfam" id="PF07730"/>
    </source>
</evidence>
<dbReference type="PANTHER" id="PTHR24421">
    <property type="entry name" value="NITRATE/NITRITE SENSOR PROTEIN NARX-RELATED"/>
    <property type="match status" value="1"/>
</dbReference>
<evidence type="ECO:0000256" key="5">
    <source>
        <dbReference type="ARBA" id="ARBA00022741"/>
    </source>
</evidence>
<keyword evidence="7" id="KW-0067">ATP-binding</keyword>
<dbReference type="GO" id="GO:0005524">
    <property type="term" value="F:ATP binding"/>
    <property type="evidence" value="ECO:0007669"/>
    <property type="project" value="UniProtKB-KW"/>
</dbReference>
<dbReference type="InterPro" id="IPR050482">
    <property type="entry name" value="Sensor_HK_TwoCompSys"/>
</dbReference>
<dbReference type="STRING" id="648782.SAMN04488554_2657"/>
<keyword evidence="3" id="KW-0597">Phosphoprotein</keyword>
<feature type="transmembrane region" description="Helical" evidence="10">
    <location>
        <begin position="56"/>
        <end position="72"/>
    </location>
</feature>
<accession>A0A1H5L7E2</accession>
<feature type="transmembrane region" description="Helical" evidence="10">
    <location>
        <begin position="116"/>
        <end position="135"/>
    </location>
</feature>
<feature type="transmembrane region" description="Helical" evidence="10">
    <location>
        <begin position="26"/>
        <end position="44"/>
    </location>
</feature>
<dbReference type="Pfam" id="PF07730">
    <property type="entry name" value="HisKA_3"/>
    <property type="match status" value="1"/>
</dbReference>
<keyword evidence="10" id="KW-0812">Transmembrane</keyword>
<dbReference type="InterPro" id="IPR055558">
    <property type="entry name" value="DUF7134"/>
</dbReference>
<dbReference type="Pfam" id="PF02518">
    <property type="entry name" value="HATPase_c"/>
    <property type="match status" value="1"/>
</dbReference>
<keyword evidence="6 14" id="KW-0418">Kinase</keyword>
<dbReference type="Gene3D" id="3.30.565.10">
    <property type="entry name" value="Histidine kinase-like ATPase, C-terminal domain"/>
    <property type="match status" value="1"/>
</dbReference>
<evidence type="ECO:0000256" key="1">
    <source>
        <dbReference type="ARBA" id="ARBA00000085"/>
    </source>
</evidence>
<dbReference type="SUPFAM" id="SSF55874">
    <property type="entry name" value="ATPase domain of HSP90 chaperone/DNA topoisomerase II/histidine kinase"/>
    <property type="match status" value="1"/>
</dbReference>
<evidence type="ECO:0000256" key="8">
    <source>
        <dbReference type="ARBA" id="ARBA00023012"/>
    </source>
</evidence>
<organism evidence="14 15">
    <name type="scientific">Ruania alba</name>
    <dbReference type="NCBI Taxonomy" id="648782"/>
    <lineage>
        <taxon>Bacteria</taxon>
        <taxon>Bacillati</taxon>
        <taxon>Actinomycetota</taxon>
        <taxon>Actinomycetes</taxon>
        <taxon>Micrococcales</taxon>
        <taxon>Ruaniaceae</taxon>
        <taxon>Ruania</taxon>
    </lineage>
</organism>
<evidence type="ECO:0000256" key="9">
    <source>
        <dbReference type="SAM" id="MobiDB-lite"/>
    </source>
</evidence>
<feature type="domain" description="DUF7134" evidence="13">
    <location>
        <begin position="26"/>
        <end position="170"/>
    </location>
</feature>
<evidence type="ECO:0000256" key="3">
    <source>
        <dbReference type="ARBA" id="ARBA00022553"/>
    </source>
</evidence>
<dbReference type="GO" id="GO:0000155">
    <property type="term" value="F:phosphorelay sensor kinase activity"/>
    <property type="evidence" value="ECO:0007669"/>
    <property type="project" value="InterPro"/>
</dbReference>
<dbReference type="Gene3D" id="1.20.5.1930">
    <property type="match status" value="1"/>
</dbReference>
<dbReference type="GO" id="GO:0016020">
    <property type="term" value="C:membrane"/>
    <property type="evidence" value="ECO:0007669"/>
    <property type="project" value="InterPro"/>
</dbReference>
<dbReference type="OrthoDB" id="227596at2"/>
<evidence type="ECO:0000256" key="6">
    <source>
        <dbReference type="ARBA" id="ARBA00022777"/>
    </source>
</evidence>
<dbReference type="CDD" id="cd16917">
    <property type="entry name" value="HATPase_UhpB-NarQ-NarX-like"/>
    <property type="match status" value="1"/>
</dbReference>
<dbReference type="AlphaFoldDB" id="A0A1H5L7E2"/>
<reference evidence="15" key="1">
    <citation type="submission" date="2016-10" db="EMBL/GenBank/DDBJ databases">
        <authorList>
            <person name="Varghese N."/>
            <person name="Submissions S."/>
        </authorList>
    </citation>
    <scope>NUCLEOTIDE SEQUENCE [LARGE SCALE GENOMIC DNA]</scope>
    <source>
        <strain evidence="15">DSM 21368</strain>
    </source>
</reference>
<feature type="domain" description="Histidine kinase/HSP90-like ATPase" evidence="11">
    <location>
        <begin position="311"/>
        <end position="414"/>
    </location>
</feature>
<dbReference type="InterPro" id="IPR011712">
    <property type="entry name" value="Sig_transdc_His_kin_sub3_dim/P"/>
</dbReference>
<keyword evidence="4" id="KW-0808">Transferase</keyword>
<dbReference type="Pfam" id="PF23539">
    <property type="entry name" value="DUF7134"/>
    <property type="match status" value="1"/>
</dbReference>
<evidence type="ECO:0000313" key="15">
    <source>
        <dbReference type="Proteomes" id="UP000199220"/>
    </source>
</evidence>
<evidence type="ECO:0000259" key="11">
    <source>
        <dbReference type="Pfam" id="PF02518"/>
    </source>
</evidence>
<evidence type="ECO:0000256" key="7">
    <source>
        <dbReference type="ARBA" id="ARBA00022840"/>
    </source>
</evidence>
<evidence type="ECO:0000256" key="4">
    <source>
        <dbReference type="ARBA" id="ARBA00022679"/>
    </source>
</evidence>
<evidence type="ECO:0000256" key="10">
    <source>
        <dbReference type="SAM" id="Phobius"/>
    </source>
</evidence>
<evidence type="ECO:0000313" key="14">
    <source>
        <dbReference type="EMBL" id="SEE72996.1"/>
    </source>
</evidence>
<protein>
    <recommendedName>
        <fullName evidence="2">histidine kinase</fullName>
        <ecNumber evidence="2">2.7.13.3</ecNumber>
    </recommendedName>
</protein>
<keyword evidence="8" id="KW-0902">Two-component regulatory system</keyword>
<dbReference type="GO" id="GO:0046983">
    <property type="term" value="F:protein dimerization activity"/>
    <property type="evidence" value="ECO:0007669"/>
    <property type="project" value="InterPro"/>
</dbReference>
<feature type="transmembrane region" description="Helical" evidence="10">
    <location>
        <begin position="141"/>
        <end position="164"/>
    </location>
</feature>
<gene>
    <name evidence="14" type="ORF">SAMN04488554_2657</name>
</gene>
<feature type="domain" description="Signal transduction histidine kinase subgroup 3 dimerisation and phosphoacceptor" evidence="12">
    <location>
        <begin position="198"/>
        <end position="263"/>
    </location>
</feature>
<keyword evidence="10" id="KW-0472">Membrane</keyword>
<feature type="region of interest" description="Disordered" evidence="9">
    <location>
        <begin position="350"/>
        <end position="385"/>
    </location>
</feature>
<dbReference type="PANTHER" id="PTHR24421:SF10">
    <property type="entry name" value="NITRATE_NITRITE SENSOR PROTEIN NARQ"/>
    <property type="match status" value="1"/>
</dbReference>
<proteinExistence type="predicted"/>
<keyword evidence="15" id="KW-1185">Reference proteome</keyword>
<sequence>MCAVGGTSYAGAVTDTPHPFGVSPRVLDALLGIGVALGVALVIAAEADSDPGGPPAAYLFAVAFGALMVWRRRVPRVVLTLTVLGIFTYYALGFPPIGIAWPAVAATYSAAEQGRTRTAIIAGAVLVAVAAFFRIDEGLPTAYLISYEMFTNVALLAAAIALGVSVRTRRQARAQQARILELTTAEQERRAAARLQDERVQIARDLHDSIGHSLSVVSMNAGVAAEALGRDRPTAERALAQIRESAGQTLRELRATVRLLRTAPDSSEPITAPGLAGIAPLLEAARGAGLQVDADVQVPEGALSGPIDAAAFRIVQESLTNVIRHSGATHVTVTAALEGASLVLEIRDDGRGAPAAQGSDGAPQATTTDGAGDSRTHAPPSGITGMRERATLLGGTLMAGRTGDQGFAVKAELPGRLQP</sequence>
<dbReference type="EC" id="2.7.13.3" evidence="2"/>